<comment type="caution">
    <text evidence="1">The sequence shown here is derived from an EMBL/GenBank/DDBJ whole genome shotgun (WGS) entry which is preliminary data.</text>
</comment>
<name>A0ABQ5CKN0_9ASTR</name>
<reference evidence="1" key="2">
    <citation type="submission" date="2022-01" db="EMBL/GenBank/DDBJ databases">
        <authorList>
            <person name="Yamashiro T."/>
            <person name="Shiraishi A."/>
            <person name="Satake H."/>
            <person name="Nakayama K."/>
        </authorList>
    </citation>
    <scope>NUCLEOTIDE SEQUENCE</scope>
</reference>
<sequence>MMFPGRLFPNDGMDLGKNDTVEDLTFDGRNLFREIEKQDVPPQDPDKLDQLQMKWIPSYRARNESAFLIKKKSMYRRVRFGEASRNNRLKIGSGIALRDHVLKILRTFENNHQSHINDVALDSPYMLLISLCILKFGPDLTVMASLQHEGLISPL</sequence>
<protein>
    <submittedName>
        <fullName evidence="1">Uncharacterized protein</fullName>
    </submittedName>
</protein>
<keyword evidence="2" id="KW-1185">Reference proteome</keyword>
<evidence type="ECO:0000313" key="1">
    <source>
        <dbReference type="EMBL" id="GJT27127.1"/>
    </source>
</evidence>
<accession>A0ABQ5CKN0</accession>
<reference evidence="1" key="1">
    <citation type="journal article" date="2022" name="Int. J. Mol. Sci.">
        <title>Draft Genome of Tanacetum Coccineum: Genomic Comparison of Closely Related Tanacetum-Family Plants.</title>
        <authorList>
            <person name="Yamashiro T."/>
            <person name="Shiraishi A."/>
            <person name="Nakayama K."/>
            <person name="Satake H."/>
        </authorList>
    </citation>
    <scope>NUCLEOTIDE SEQUENCE</scope>
</reference>
<evidence type="ECO:0000313" key="2">
    <source>
        <dbReference type="Proteomes" id="UP001151760"/>
    </source>
</evidence>
<dbReference type="EMBL" id="BQNB010014351">
    <property type="protein sequence ID" value="GJT27127.1"/>
    <property type="molecule type" value="Genomic_DNA"/>
</dbReference>
<gene>
    <name evidence="1" type="ORF">Tco_0907402</name>
</gene>
<dbReference type="Proteomes" id="UP001151760">
    <property type="component" value="Unassembled WGS sequence"/>
</dbReference>
<organism evidence="1 2">
    <name type="scientific">Tanacetum coccineum</name>
    <dbReference type="NCBI Taxonomy" id="301880"/>
    <lineage>
        <taxon>Eukaryota</taxon>
        <taxon>Viridiplantae</taxon>
        <taxon>Streptophyta</taxon>
        <taxon>Embryophyta</taxon>
        <taxon>Tracheophyta</taxon>
        <taxon>Spermatophyta</taxon>
        <taxon>Magnoliopsida</taxon>
        <taxon>eudicotyledons</taxon>
        <taxon>Gunneridae</taxon>
        <taxon>Pentapetalae</taxon>
        <taxon>asterids</taxon>
        <taxon>campanulids</taxon>
        <taxon>Asterales</taxon>
        <taxon>Asteraceae</taxon>
        <taxon>Asteroideae</taxon>
        <taxon>Anthemideae</taxon>
        <taxon>Anthemidinae</taxon>
        <taxon>Tanacetum</taxon>
    </lineage>
</organism>
<proteinExistence type="predicted"/>